<protein>
    <submittedName>
        <fullName evidence="2">Uncharacterized protein</fullName>
    </submittedName>
</protein>
<feature type="transmembrane region" description="Helical" evidence="1">
    <location>
        <begin position="23"/>
        <end position="47"/>
    </location>
</feature>
<feature type="transmembrane region" description="Helical" evidence="1">
    <location>
        <begin position="210"/>
        <end position="230"/>
    </location>
</feature>
<keyword evidence="1" id="KW-1133">Transmembrane helix</keyword>
<dbReference type="VEuPathDB" id="MicrosporidiaDB:M153_7030004539"/>
<feature type="transmembrane region" description="Helical" evidence="1">
    <location>
        <begin position="59"/>
        <end position="79"/>
    </location>
</feature>
<feature type="transmembrane region" description="Helical" evidence="1">
    <location>
        <begin position="181"/>
        <end position="204"/>
    </location>
</feature>
<dbReference type="AlphaFoldDB" id="A0A0R0M0G0"/>
<evidence type="ECO:0000313" key="2">
    <source>
        <dbReference type="EMBL" id="KRH93637.1"/>
    </source>
</evidence>
<dbReference type="EMBL" id="LGUB01000268">
    <property type="protein sequence ID" value="KRH93637.1"/>
    <property type="molecule type" value="Genomic_DNA"/>
</dbReference>
<gene>
    <name evidence="2" type="ORF">M153_7030004539</name>
</gene>
<keyword evidence="1" id="KW-0472">Membrane</keyword>
<comment type="caution">
    <text evidence="2">The sequence shown here is derived from an EMBL/GenBank/DDBJ whole genome shotgun (WGS) entry which is preliminary data.</text>
</comment>
<reference evidence="2 3" key="1">
    <citation type="submission" date="2015-07" db="EMBL/GenBank/DDBJ databases">
        <title>The genome of Pseudoloma neurophilia, a relevant intracellular parasite of the zebrafish.</title>
        <authorList>
            <person name="Ndikumana S."/>
            <person name="Pelin A."/>
            <person name="Sanders J."/>
            <person name="Corradi N."/>
        </authorList>
    </citation>
    <scope>NUCLEOTIDE SEQUENCE [LARGE SCALE GENOMIC DNA]</scope>
    <source>
        <strain evidence="2 3">MK1</strain>
    </source>
</reference>
<dbReference type="Proteomes" id="UP000051530">
    <property type="component" value="Unassembled WGS sequence"/>
</dbReference>
<proteinExistence type="predicted"/>
<organism evidence="2 3">
    <name type="scientific">Pseudoloma neurophilia</name>
    <dbReference type="NCBI Taxonomy" id="146866"/>
    <lineage>
        <taxon>Eukaryota</taxon>
        <taxon>Fungi</taxon>
        <taxon>Fungi incertae sedis</taxon>
        <taxon>Microsporidia</taxon>
        <taxon>Pseudoloma</taxon>
    </lineage>
</organism>
<evidence type="ECO:0000313" key="3">
    <source>
        <dbReference type="Proteomes" id="UP000051530"/>
    </source>
</evidence>
<name>A0A0R0M0G0_9MICR</name>
<evidence type="ECO:0000256" key="1">
    <source>
        <dbReference type="SAM" id="Phobius"/>
    </source>
</evidence>
<feature type="transmembrane region" description="Helical" evidence="1">
    <location>
        <begin position="125"/>
        <end position="145"/>
    </location>
</feature>
<keyword evidence="1" id="KW-0812">Transmembrane</keyword>
<sequence length="433" mass="50215">MSVSLTQLDQLFKDSRFKKCKTIITSIFPIIYTFSLTAIIFCFINQFSVKNFDNFKLDFTHILNLTVATFFTILVLFLYKIQPWPTIAVCSLFYSYVIVHNTELISYLNLQTIFGNNFDSNMLKWITSGIFAVIICALQVLIVYLTKLFEKKVFHVFETNKEQTEVDLQKKKFSFIFIQKMIKFTTSNLLFTFLSFIDVTFFFYCSKMMVFGPFLYFVIFTFTILNSVIYKYALIYLNYKIFDDSYQKTIQTEIRPYQTPPVQDLAQIIVSNAETDLVIPFSTPVFAQNQDTNTNNMVSQLPPIYQSQTPELVPKTKPRGFFGGLYASLPFFILFPYSLLAGVPLQKNLKCVFRNGLNSAIIRIILNDPYAILQKGSLNLSDYTILLIFINFIAYTLFKDITPVLLMLFFCKRTTFFLLDAFDVSTICGLINQ</sequence>
<feature type="transmembrane region" description="Helical" evidence="1">
    <location>
        <begin position="86"/>
        <end position="105"/>
    </location>
</feature>
<feature type="transmembrane region" description="Helical" evidence="1">
    <location>
        <begin position="383"/>
        <end position="410"/>
    </location>
</feature>
<accession>A0A0R0M0G0</accession>
<feature type="transmembrane region" description="Helical" evidence="1">
    <location>
        <begin position="321"/>
        <end position="340"/>
    </location>
</feature>
<keyword evidence="3" id="KW-1185">Reference proteome</keyword>